<comment type="caution">
    <text evidence="2">The sequence shown here is derived from an EMBL/GenBank/DDBJ whole genome shotgun (WGS) entry which is preliminary data.</text>
</comment>
<sequence>MLHFEDFPAGTRFAFKPVTVVAEDIVAFAAEFDPQPMHLSEEAGKASILGGLAASGWHTSAIMMRMLCDSYIHQTASEGSPGVNSMEWKKPVLAGDTLSGTCTVIEARTSRSRPEIGIVQLRGEVINQRGETVAICDYANMIRCKPAGSDA</sequence>
<dbReference type="InterPro" id="IPR052342">
    <property type="entry name" value="MCH/BMMD"/>
</dbReference>
<dbReference type="Proteomes" id="UP000585507">
    <property type="component" value="Unassembled WGS sequence"/>
</dbReference>
<dbReference type="InterPro" id="IPR029069">
    <property type="entry name" value="HotDog_dom_sf"/>
</dbReference>
<dbReference type="RefSeq" id="WP_018326938.1">
    <property type="nucleotide sequence ID" value="NZ_JACHBK010000002.1"/>
</dbReference>
<dbReference type="PANTHER" id="PTHR43664:SF1">
    <property type="entry name" value="BETA-METHYLMALYL-COA DEHYDRATASE"/>
    <property type="match status" value="1"/>
</dbReference>
<dbReference type="AlphaFoldDB" id="A0A7W8U7P8"/>
<name>A0A7W8U7P8_9HYPH</name>
<evidence type="ECO:0000313" key="3">
    <source>
        <dbReference type="Proteomes" id="UP000585507"/>
    </source>
</evidence>
<feature type="domain" description="MaoC-like" evidence="1">
    <location>
        <begin position="10"/>
        <end position="111"/>
    </location>
</feature>
<accession>A0A7W8U7P8</accession>
<organism evidence="2 3">
    <name type="scientific">Rhizobium giardinii</name>
    <dbReference type="NCBI Taxonomy" id="56731"/>
    <lineage>
        <taxon>Bacteria</taxon>
        <taxon>Pseudomonadati</taxon>
        <taxon>Pseudomonadota</taxon>
        <taxon>Alphaproteobacteria</taxon>
        <taxon>Hyphomicrobiales</taxon>
        <taxon>Rhizobiaceae</taxon>
        <taxon>Rhizobium/Agrobacterium group</taxon>
        <taxon>Rhizobium</taxon>
    </lineage>
</organism>
<dbReference type="InterPro" id="IPR002539">
    <property type="entry name" value="MaoC-like_dom"/>
</dbReference>
<dbReference type="Gene3D" id="3.10.129.10">
    <property type="entry name" value="Hotdog Thioesterase"/>
    <property type="match status" value="1"/>
</dbReference>
<reference evidence="2 3" key="1">
    <citation type="submission" date="2020-08" db="EMBL/GenBank/DDBJ databases">
        <title>Genomic Encyclopedia of Type Strains, Phase IV (KMG-V): Genome sequencing to study the core and pangenomes of soil and plant-associated prokaryotes.</title>
        <authorList>
            <person name="Whitman W."/>
        </authorList>
    </citation>
    <scope>NUCLEOTIDE SEQUENCE [LARGE SCALE GENOMIC DNA]</scope>
    <source>
        <strain evidence="2 3">SEMIA 4084</strain>
    </source>
</reference>
<dbReference type="CDD" id="cd03454">
    <property type="entry name" value="YdeM"/>
    <property type="match status" value="1"/>
</dbReference>
<dbReference type="SUPFAM" id="SSF54637">
    <property type="entry name" value="Thioesterase/thiol ester dehydrase-isomerase"/>
    <property type="match status" value="1"/>
</dbReference>
<dbReference type="Pfam" id="PF01575">
    <property type="entry name" value="MaoC_dehydratas"/>
    <property type="match status" value="1"/>
</dbReference>
<evidence type="ECO:0000259" key="1">
    <source>
        <dbReference type="Pfam" id="PF01575"/>
    </source>
</evidence>
<keyword evidence="3" id="KW-1185">Reference proteome</keyword>
<gene>
    <name evidence="2" type="ORF">GGD55_000924</name>
</gene>
<dbReference type="PANTHER" id="PTHR43664">
    <property type="entry name" value="MONOAMINE OXIDASE-RELATED"/>
    <property type="match status" value="1"/>
</dbReference>
<proteinExistence type="predicted"/>
<dbReference type="EMBL" id="JACHBK010000002">
    <property type="protein sequence ID" value="MBB5534253.1"/>
    <property type="molecule type" value="Genomic_DNA"/>
</dbReference>
<protein>
    <submittedName>
        <fullName evidence="2">Acyl dehydratase</fullName>
    </submittedName>
</protein>
<evidence type="ECO:0000313" key="2">
    <source>
        <dbReference type="EMBL" id="MBB5534253.1"/>
    </source>
</evidence>